<keyword evidence="3" id="KW-1185">Reference proteome</keyword>
<proteinExistence type="predicted"/>
<evidence type="ECO:0000313" key="3">
    <source>
        <dbReference type="Proteomes" id="UP001225072"/>
    </source>
</evidence>
<keyword evidence="1" id="KW-0732">Signal</keyword>
<dbReference type="RefSeq" id="WP_307452666.1">
    <property type="nucleotide sequence ID" value="NZ_JAUTAL010000001.1"/>
</dbReference>
<accession>A0ABU0TN50</accession>
<sequence>MRHKFTALLSILFFSLHIQAQVGINDTSPEGVLHVDSKKNTSGTASGYYDDVVVTQTGNLGVGTKSPKTRLDLRSGENLNALGIGSSTQTAADAKAGALRYNSGTKDLSYSDGNSWVPLAYKSTNDFVDAKNSSQQSFSNGVKTDMTSWTENNDVNGSFNPATGVFTASKSGIYVVSFTFSFASGSISNDSRYESTIETNSTAATNKIFRCVGSYPGTNTIANRVAGGCSGIFNLNQGDQIKTAVNQNLGSTKSLDADGTNTSLSIFGL</sequence>
<dbReference type="Gene3D" id="2.60.120.40">
    <property type="match status" value="1"/>
</dbReference>
<reference evidence="2 3" key="1">
    <citation type="submission" date="2023-07" db="EMBL/GenBank/DDBJ databases">
        <title>Functional and genomic diversity of the sorghum phyllosphere microbiome.</title>
        <authorList>
            <person name="Shade A."/>
        </authorList>
    </citation>
    <scope>NUCLEOTIDE SEQUENCE [LARGE SCALE GENOMIC DNA]</scope>
    <source>
        <strain evidence="2 3">SORGH_AS_1064</strain>
    </source>
</reference>
<organism evidence="2 3">
    <name type="scientific">Chryseobacterium camelliae</name>
    <dbReference type="NCBI Taxonomy" id="1265445"/>
    <lineage>
        <taxon>Bacteria</taxon>
        <taxon>Pseudomonadati</taxon>
        <taxon>Bacteroidota</taxon>
        <taxon>Flavobacteriia</taxon>
        <taxon>Flavobacteriales</taxon>
        <taxon>Weeksellaceae</taxon>
        <taxon>Chryseobacterium group</taxon>
        <taxon>Chryseobacterium</taxon>
    </lineage>
</organism>
<comment type="caution">
    <text evidence="2">The sequence shown here is derived from an EMBL/GenBank/DDBJ whole genome shotgun (WGS) entry which is preliminary data.</text>
</comment>
<feature type="signal peptide" evidence="1">
    <location>
        <begin position="1"/>
        <end position="20"/>
    </location>
</feature>
<evidence type="ECO:0008006" key="4">
    <source>
        <dbReference type="Google" id="ProtNLM"/>
    </source>
</evidence>
<dbReference type="Proteomes" id="UP001225072">
    <property type="component" value="Unassembled WGS sequence"/>
</dbReference>
<dbReference type="InterPro" id="IPR008983">
    <property type="entry name" value="Tumour_necrosis_fac-like_dom"/>
</dbReference>
<dbReference type="SUPFAM" id="SSF49842">
    <property type="entry name" value="TNF-like"/>
    <property type="match status" value="1"/>
</dbReference>
<evidence type="ECO:0000256" key="1">
    <source>
        <dbReference type="SAM" id="SignalP"/>
    </source>
</evidence>
<name>A0ABU0TN50_9FLAO</name>
<gene>
    <name evidence="2" type="ORF">QE404_003568</name>
</gene>
<evidence type="ECO:0000313" key="2">
    <source>
        <dbReference type="EMBL" id="MDQ1098421.1"/>
    </source>
</evidence>
<feature type="chain" id="PRO_5045255358" description="C1q domain-containing protein" evidence="1">
    <location>
        <begin position="21"/>
        <end position="269"/>
    </location>
</feature>
<dbReference type="EMBL" id="JAUTAL010000001">
    <property type="protein sequence ID" value="MDQ1098421.1"/>
    <property type="molecule type" value="Genomic_DNA"/>
</dbReference>
<protein>
    <recommendedName>
        <fullName evidence="4">C1q domain-containing protein</fullName>
    </recommendedName>
</protein>